<dbReference type="InterPro" id="IPR013839">
    <property type="entry name" value="DNAligase_adenylation"/>
</dbReference>
<evidence type="ECO:0000313" key="2">
    <source>
        <dbReference type="EMBL" id="MSS37247.1"/>
    </source>
</evidence>
<dbReference type="EMBL" id="VUMD01000009">
    <property type="protein sequence ID" value="MSS37247.1"/>
    <property type="molecule type" value="Genomic_DNA"/>
</dbReference>
<accession>A0A7X2NLT2</accession>
<dbReference type="Gene3D" id="3.30.1490.70">
    <property type="match status" value="1"/>
</dbReference>
<evidence type="ECO:0000259" key="1">
    <source>
        <dbReference type="Pfam" id="PF01653"/>
    </source>
</evidence>
<name>A0A7X2NLT2_9CLOT</name>
<dbReference type="SUPFAM" id="SSF56091">
    <property type="entry name" value="DNA ligase/mRNA capping enzyme, catalytic domain"/>
    <property type="match status" value="1"/>
</dbReference>
<dbReference type="Pfam" id="PF01653">
    <property type="entry name" value="DNA_ligase_aden"/>
    <property type="match status" value="1"/>
</dbReference>
<keyword evidence="3" id="KW-1185">Reference proteome</keyword>
<reference evidence="2 3" key="1">
    <citation type="submission" date="2019-08" db="EMBL/GenBank/DDBJ databases">
        <title>In-depth cultivation of the pig gut microbiome towards novel bacterial diversity and tailored functional studies.</title>
        <authorList>
            <person name="Wylensek D."/>
            <person name="Hitch T.C.A."/>
            <person name="Clavel T."/>
        </authorList>
    </citation>
    <scope>NUCLEOTIDE SEQUENCE [LARGE SCALE GENOMIC DNA]</scope>
    <source>
        <strain evidence="2 3">WCA-389-WT-23D1</strain>
    </source>
</reference>
<proteinExistence type="predicted"/>
<gene>
    <name evidence="2" type="ORF">FYJ39_11840</name>
</gene>
<organism evidence="2 3">
    <name type="scientific">Clostridium porci</name>
    <dbReference type="NCBI Taxonomy" id="2605778"/>
    <lineage>
        <taxon>Bacteria</taxon>
        <taxon>Bacillati</taxon>
        <taxon>Bacillota</taxon>
        <taxon>Clostridia</taxon>
        <taxon>Eubacteriales</taxon>
        <taxon>Clostridiaceae</taxon>
        <taxon>Clostridium</taxon>
    </lineage>
</organism>
<evidence type="ECO:0000313" key="3">
    <source>
        <dbReference type="Proteomes" id="UP000429958"/>
    </source>
</evidence>
<sequence length="151" mass="17303">MIHIFCFISKHLLIISTSKKLAIFHFWVLQGRLVITGEAHIRIDDFEKLLTSILDRKGEPYKTPRNLASGSIRTLNSAVCKERCVSFIPFNVLKGLDNEAVISDSRSAKLLKLKDYVFVYCDSYTIDKNATEEQIETYIKRDDCQGKNDPD</sequence>
<dbReference type="AlphaFoldDB" id="A0A7X2NLT2"/>
<dbReference type="Gene3D" id="3.30.470.30">
    <property type="entry name" value="DNA ligase/mRNA capping enzyme"/>
    <property type="match status" value="1"/>
</dbReference>
<protein>
    <recommendedName>
        <fullName evidence="1">NAD-dependent DNA ligase adenylation domain-containing protein</fullName>
    </recommendedName>
</protein>
<dbReference type="GO" id="GO:0003911">
    <property type="term" value="F:DNA ligase (NAD+) activity"/>
    <property type="evidence" value="ECO:0007669"/>
    <property type="project" value="InterPro"/>
</dbReference>
<feature type="domain" description="NAD-dependent DNA ligase adenylation" evidence="1">
    <location>
        <begin position="30"/>
        <end position="140"/>
    </location>
</feature>
<comment type="caution">
    <text evidence="2">The sequence shown here is derived from an EMBL/GenBank/DDBJ whole genome shotgun (WGS) entry which is preliminary data.</text>
</comment>
<dbReference type="Proteomes" id="UP000429958">
    <property type="component" value="Unassembled WGS sequence"/>
</dbReference>